<reference evidence="1 2" key="1">
    <citation type="submission" date="2024-07" db="EMBL/GenBank/DDBJ databases">
        <title>Chromosome-level genome assembly of the water stick insect Ranatra chinensis (Heteroptera: Nepidae).</title>
        <authorList>
            <person name="Liu X."/>
        </authorList>
    </citation>
    <scope>NUCLEOTIDE SEQUENCE [LARGE SCALE GENOMIC DNA]</scope>
    <source>
        <strain evidence="1">Cailab_2021Rc</strain>
        <tissue evidence="1">Muscle</tissue>
    </source>
</reference>
<comment type="caution">
    <text evidence="1">The sequence shown here is derived from an EMBL/GenBank/DDBJ whole genome shotgun (WGS) entry which is preliminary data.</text>
</comment>
<keyword evidence="2" id="KW-1185">Reference proteome</keyword>
<evidence type="ECO:0000313" key="2">
    <source>
        <dbReference type="Proteomes" id="UP001558652"/>
    </source>
</evidence>
<accession>A0ABD0XYA1</accession>
<proteinExistence type="predicted"/>
<gene>
    <name evidence="1" type="ORF">AAG570_005910</name>
</gene>
<dbReference type="InterPro" id="IPR011992">
    <property type="entry name" value="EF-hand-dom_pair"/>
</dbReference>
<dbReference type="SUPFAM" id="SSF47473">
    <property type="entry name" value="EF-hand"/>
    <property type="match status" value="1"/>
</dbReference>
<dbReference type="Gene3D" id="1.10.238.10">
    <property type="entry name" value="EF-hand"/>
    <property type="match status" value="1"/>
</dbReference>
<name>A0ABD0XYA1_9HEMI</name>
<sequence length="118" mass="13690">MAYQMDLSVSPSADARLRAKARQVFYKMKGSTHFSREELYAVLFIYFKLTQRGPMDKELFEDAIARIFKITDSETLDRIFMLIETPSHRVGPVGWARLLSTFCRGTLDEKVDFVFQVP</sequence>
<dbReference type="AlphaFoldDB" id="A0ABD0XYA1"/>
<organism evidence="1 2">
    <name type="scientific">Ranatra chinensis</name>
    <dbReference type="NCBI Taxonomy" id="642074"/>
    <lineage>
        <taxon>Eukaryota</taxon>
        <taxon>Metazoa</taxon>
        <taxon>Ecdysozoa</taxon>
        <taxon>Arthropoda</taxon>
        <taxon>Hexapoda</taxon>
        <taxon>Insecta</taxon>
        <taxon>Pterygota</taxon>
        <taxon>Neoptera</taxon>
        <taxon>Paraneoptera</taxon>
        <taxon>Hemiptera</taxon>
        <taxon>Heteroptera</taxon>
        <taxon>Panheteroptera</taxon>
        <taxon>Nepomorpha</taxon>
        <taxon>Nepidae</taxon>
        <taxon>Ranatrinae</taxon>
        <taxon>Ranatra</taxon>
    </lineage>
</organism>
<evidence type="ECO:0000313" key="1">
    <source>
        <dbReference type="EMBL" id="KAL1115620.1"/>
    </source>
</evidence>
<dbReference type="Proteomes" id="UP001558652">
    <property type="component" value="Unassembled WGS sequence"/>
</dbReference>
<protein>
    <submittedName>
        <fullName evidence="1">Uncharacterized protein</fullName>
    </submittedName>
</protein>
<dbReference type="EMBL" id="JBFDAA010000019">
    <property type="protein sequence ID" value="KAL1115620.1"/>
    <property type="molecule type" value="Genomic_DNA"/>
</dbReference>